<feature type="repeat" description="TPR" evidence="1">
    <location>
        <begin position="145"/>
        <end position="178"/>
    </location>
</feature>
<dbReference type="PANTHER" id="PTHR12558">
    <property type="entry name" value="CELL DIVISION CYCLE 16,23,27"/>
    <property type="match status" value="1"/>
</dbReference>
<accession>A0A0E2E2B7</accession>
<sequence>MSSNLNIIIEQANAAILSRDYAFAEKILLNQLKKQKNTPDEYYQLKNLLGKLYIRSGDMKKGLEIYKELNSLNPNNSDILNNMGVIYRRLNMFNESIVILEKAKAIDSKNETTLYNLGNTYKQNGDYKHAIQCFTDVLDIKPDDALAYNHLGSVYFLCKDYSKALETYKIGLKVDPNHPFLNFNLAELYKEEKHYKEAINSYQTAMKTKPNWYEALAAIADCYVEMEELGKAIETYKMIIGSTGQSEENFTKLAKLYEKIHEDKDAEDFYKKAVSINGSFLPAVLGYADMLKAQKRYFDAYNILINNKEKYPDNKELLLSTAEVCLMLEDYAKAKEILNHLSKEIKGDKDVLKMQGKLYSVLGDTKKAELIFEHLLQLSPSEINMRAELADLYFHNDKYKEAANELIKYLNEKPQEISARLKLGKAYEQMKRYDLAKHEYNKIIKNDANNTEALAAILELNKNEGNTVEAVRLANKIVDIQTDKIENDDIGSLSKSVQLYEDAVKSYGDDGILNKNLDKLRPPQEELDISPEPDLEDLGAVNFEDDDEITLSESFEDMPDLEMPFDDLMELADDEVFDRGEDEDSLDNLVYVDAPIDDSPDIGAEYDPLELGKPGPNRNRKNDIPEEELQLQDTSSKGDAPAKETTPTKDVAPSQSKPYQSPSSESAPLQSPPYQAPPNEPASYQAQPQQQSSIPESDYPQDLSSAAKSGKPDTADMPFSAAKPDTADSFGSEDEGIEMEPELEAVPESRDASSHLPEKPADKKTPQASGSPSLDEMDLSAEDSLSNEDELNNENELIDDLPASSNVPLSKETNLSSDDEDFLDPAGTAPDSLIPSSFDDDLDTSDSVDEIVNKLSDKPYLSLLPHSLKESPRFEEELDIIEGYEIVNLFVYLRDLMDNLPSIELKDFLISNERIQMEYVINKLSGEVGLKRRMILLNVKGALKKTIDPKTSTDKTLKDVLGYLRIIASQLPDKGFASACIGKINSLIEQIE</sequence>
<dbReference type="InterPro" id="IPR019734">
    <property type="entry name" value="TPR_rpt"/>
</dbReference>
<reference evidence="3" key="1">
    <citation type="submission" date="2012-01" db="EMBL/GenBank/DDBJ databases">
        <title>The Genome Sequence of Treponema denticola H-22.</title>
        <authorList>
            <consortium name="The Broad Institute Genome Sequencing Platform"/>
            <person name="Earl A."/>
            <person name="Ward D."/>
            <person name="Feldgarden M."/>
            <person name="Gevers D."/>
            <person name="Blanton J.M."/>
            <person name="Fenno C.J."/>
            <person name="Baranova O.V."/>
            <person name="Mathney J."/>
            <person name="Dewhirst F.E."/>
            <person name="Izard J."/>
            <person name="Young S.K."/>
            <person name="Zeng Q."/>
            <person name="Gargeya S."/>
            <person name="Fitzgerald M."/>
            <person name="Haas B."/>
            <person name="Abouelleil A."/>
            <person name="Alvarado L."/>
            <person name="Arachchi H.M."/>
            <person name="Berlin A."/>
            <person name="Chapman S.B."/>
            <person name="Gearin G."/>
            <person name="Goldberg J."/>
            <person name="Griggs A."/>
            <person name="Gujja S."/>
            <person name="Hansen M."/>
            <person name="Heiman D."/>
            <person name="Howarth C."/>
            <person name="Larimer J."/>
            <person name="Lui A."/>
            <person name="MacDonald P.J.P."/>
            <person name="McCowen C."/>
            <person name="Montmayeur A."/>
            <person name="Murphy C."/>
            <person name="Neiman D."/>
            <person name="Pearson M."/>
            <person name="Priest M."/>
            <person name="Roberts A."/>
            <person name="Saif S."/>
            <person name="Shea T."/>
            <person name="Sisk P."/>
            <person name="Stolte C."/>
            <person name="Sykes S."/>
            <person name="Wortman J."/>
            <person name="Nusbaum C."/>
            <person name="Birren B."/>
        </authorList>
    </citation>
    <scope>NUCLEOTIDE SEQUENCE [LARGE SCALE GENOMIC DNA]</scope>
    <source>
        <strain evidence="3">H-22</strain>
    </source>
</reference>
<name>A0A0E2E2B7_TREDN</name>
<dbReference type="AlphaFoldDB" id="A0A0E2E2B7"/>
<dbReference type="Proteomes" id="UP000011705">
    <property type="component" value="Chromosome"/>
</dbReference>
<comment type="caution">
    <text evidence="3">The sequence shown here is derived from an EMBL/GenBank/DDBJ whole genome shotgun (WGS) entry which is preliminary data.</text>
</comment>
<dbReference type="Pfam" id="PF13181">
    <property type="entry name" value="TPR_8"/>
    <property type="match status" value="3"/>
</dbReference>
<dbReference type="SUPFAM" id="SSF48452">
    <property type="entry name" value="TPR-like"/>
    <property type="match status" value="2"/>
</dbReference>
<evidence type="ECO:0000256" key="2">
    <source>
        <dbReference type="SAM" id="MobiDB-lite"/>
    </source>
</evidence>
<proteinExistence type="predicted"/>
<feature type="repeat" description="TPR" evidence="1">
    <location>
        <begin position="179"/>
        <end position="212"/>
    </location>
</feature>
<protein>
    <submittedName>
        <fullName evidence="3">Uncharacterized protein</fullName>
    </submittedName>
</protein>
<feature type="compositionally biased region" description="Pro residues" evidence="2">
    <location>
        <begin position="670"/>
        <end position="680"/>
    </location>
</feature>
<dbReference type="PROSITE" id="PS50005">
    <property type="entry name" value="TPR"/>
    <property type="match status" value="6"/>
</dbReference>
<dbReference type="PANTHER" id="PTHR12558:SF13">
    <property type="entry name" value="CELL DIVISION CYCLE PROTEIN 27 HOMOLOG"/>
    <property type="match status" value="1"/>
</dbReference>
<feature type="compositionally biased region" description="Acidic residues" evidence="2">
    <location>
        <begin position="775"/>
        <end position="799"/>
    </location>
</feature>
<feature type="repeat" description="TPR" evidence="1">
    <location>
        <begin position="417"/>
        <end position="450"/>
    </location>
</feature>
<feature type="repeat" description="TPR" evidence="1">
    <location>
        <begin position="111"/>
        <end position="144"/>
    </location>
</feature>
<feature type="compositionally biased region" description="Low complexity" evidence="2">
    <location>
        <begin position="653"/>
        <end position="666"/>
    </location>
</feature>
<keyword evidence="1" id="KW-0802">TPR repeat</keyword>
<dbReference type="RefSeq" id="WP_002685123.1">
    <property type="nucleotide sequence ID" value="NZ_CM001795.1"/>
</dbReference>
<dbReference type="EMBL" id="AGDV01000020">
    <property type="protein sequence ID" value="EMB31480.1"/>
    <property type="molecule type" value="Genomic_DNA"/>
</dbReference>
<dbReference type="PROSITE" id="PS50293">
    <property type="entry name" value="TPR_REGION"/>
    <property type="match status" value="2"/>
</dbReference>
<dbReference type="SMART" id="SM00028">
    <property type="entry name" value="TPR"/>
    <property type="match status" value="10"/>
</dbReference>
<feature type="compositionally biased region" description="Basic and acidic residues" evidence="2">
    <location>
        <begin position="747"/>
        <end position="765"/>
    </location>
</feature>
<feature type="compositionally biased region" description="Low complexity" evidence="2">
    <location>
        <begin position="681"/>
        <end position="693"/>
    </location>
</feature>
<organism evidence="3">
    <name type="scientific">Treponema denticola H-22</name>
    <dbReference type="NCBI Taxonomy" id="999432"/>
    <lineage>
        <taxon>Bacteria</taxon>
        <taxon>Pseudomonadati</taxon>
        <taxon>Spirochaetota</taxon>
        <taxon>Spirochaetia</taxon>
        <taxon>Spirochaetales</taxon>
        <taxon>Treponemataceae</taxon>
        <taxon>Treponema</taxon>
    </lineage>
</organism>
<feature type="compositionally biased region" description="Polar residues" evidence="2">
    <location>
        <begin position="803"/>
        <end position="816"/>
    </location>
</feature>
<dbReference type="PATRIC" id="fig|999432.5.peg.1929"/>
<dbReference type="Pfam" id="PF14559">
    <property type="entry name" value="TPR_19"/>
    <property type="match status" value="2"/>
</dbReference>
<gene>
    <name evidence="3" type="ORF">HMPREF9726_01860</name>
</gene>
<feature type="region of interest" description="Disordered" evidence="2">
    <location>
        <begin position="593"/>
        <end position="841"/>
    </location>
</feature>
<feature type="repeat" description="TPR" evidence="1">
    <location>
        <begin position="349"/>
        <end position="382"/>
    </location>
</feature>
<dbReference type="Gene3D" id="1.25.40.10">
    <property type="entry name" value="Tetratricopeptide repeat domain"/>
    <property type="match status" value="3"/>
</dbReference>
<evidence type="ECO:0000313" key="3">
    <source>
        <dbReference type="EMBL" id="EMB31480.1"/>
    </source>
</evidence>
<dbReference type="InterPro" id="IPR011990">
    <property type="entry name" value="TPR-like_helical_dom_sf"/>
</dbReference>
<dbReference type="Pfam" id="PF00515">
    <property type="entry name" value="TPR_1"/>
    <property type="match status" value="2"/>
</dbReference>
<evidence type="ECO:0000256" key="1">
    <source>
        <dbReference type="PROSITE-ProRule" id="PRU00339"/>
    </source>
</evidence>
<feature type="compositionally biased region" description="Acidic residues" evidence="2">
    <location>
        <begin position="731"/>
        <end position="745"/>
    </location>
</feature>
<feature type="repeat" description="TPR" evidence="1">
    <location>
        <begin position="43"/>
        <end position="76"/>
    </location>
</feature>
<dbReference type="HOGENOM" id="CLU_012254_0_0_12"/>